<dbReference type="OrthoDB" id="196054at2"/>
<dbReference type="EMBL" id="POSK01000010">
    <property type="protein sequence ID" value="PNI04001.1"/>
    <property type="molecule type" value="Genomic_DNA"/>
</dbReference>
<dbReference type="PANTHER" id="PTHR43731">
    <property type="entry name" value="RHOMBOID PROTEASE"/>
    <property type="match status" value="1"/>
</dbReference>
<dbReference type="AlphaFoldDB" id="A0A2J8I0J6"/>
<dbReference type="RefSeq" id="WP_102966713.1">
    <property type="nucleotide sequence ID" value="NZ_POSK01000010.1"/>
</dbReference>
<dbReference type="InterPro" id="IPR035952">
    <property type="entry name" value="Rhomboid-like_sf"/>
</dbReference>
<evidence type="ECO:0000256" key="3">
    <source>
        <dbReference type="ARBA" id="ARBA00022989"/>
    </source>
</evidence>
<dbReference type="SUPFAM" id="SSF144091">
    <property type="entry name" value="Rhomboid-like"/>
    <property type="match status" value="1"/>
</dbReference>
<sequence>MNLYLLLSIATAVCFGLQFEPFSHVMAWQADAIENGQWWRIVTGNFTHTNFAHLAMNLLGLWVIGYLFQPKPRYFALLTLLISTWIGISLLFTNMVNYVGLSGTLHGLFAFYALNEAFGGRKSSWLLVIGVMLKVASEQLFGASDSTAEMIGARVATEAHLAGLLGGLLLASIAEMKKRQYLKK</sequence>
<dbReference type="GO" id="GO:0004252">
    <property type="term" value="F:serine-type endopeptidase activity"/>
    <property type="evidence" value="ECO:0007669"/>
    <property type="project" value="InterPro"/>
</dbReference>
<proteinExistence type="predicted"/>
<feature type="transmembrane region" description="Helical" evidence="5">
    <location>
        <begin position="155"/>
        <end position="174"/>
    </location>
</feature>
<evidence type="ECO:0000256" key="2">
    <source>
        <dbReference type="ARBA" id="ARBA00022692"/>
    </source>
</evidence>
<gene>
    <name evidence="7" type="primary">rrtA</name>
    <name evidence="7" type="ORF">C1N32_15715</name>
</gene>
<evidence type="ECO:0000313" key="7">
    <source>
        <dbReference type="EMBL" id="PNI04001.1"/>
    </source>
</evidence>
<feature type="transmembrane region" description="Helical" evidence="5">
    <location>
        <begin position="75"/>
        <end position="92"/>
    </location>
</feature>
<reference evidence="7 8" key="1">
    <citation type="submission" date="2018-01" db="EMBL/GenBank/DDBJ databases">
        <title>Draft genome sequences of six Vibrio diazotrophicus strains isolated from deep-sea sediments of the Baltic Sea.</title>
        <authorList>
            <person name="Castillo D."/>
            <person name="Vandieken V."/>
            <person name="Chiang O."/>
            <person name="Middelboe M."/>
        </authorList>
    </citation>
    <scope>NUCLEOTIDE SEQUENCE [LARGE SCALE GENOMIC DNA]</scope>
    <source>
        <strain evidence="7 8">60.27F</strain>
    </source>
</reference>
<dbReference type="GO" id="GO:0016020">
    <property type="term" value="C:membrane"/>
    <property type="evidence" value="ECO:0007669"/>
    <property type="project" value="UniProtKB-SubCell"/>
</dbReference>
<feature type="domain" description="Peptidase S54 rhomboid" evidence="6">
    <location>
        <begin position="36"/>
        <end position="173"/>
    </location>
</feature>
<dbReference type="NCBIfam" id="TIGR03902">
    <property type="entry name" value="rhom_GG_sort"/>
    <property type="match status" value="1"/>
</dbReference>
<comment type="caution">
    <text evidence="7">The sequence shown here is derived from an EMBL/GenBank/DDBJ whole genome shotgun (WGS) entry which is preliminary data.</text>
</comment>
<dbReference type="Gene3D" id="1.20.1540.10">
    <property type="entry name" value="Rhomboid-like"/>
    <property type="match status" value="1"/>
</dbReference>
<protein>
    <submittedName>
        <fullName evidence="7">Rhombosortase</fullName>
    </submittedName>
</protein>
<evidence type="ECO:0000256" key="1">
    <source>
        <dbReference type="ARBA" id="ARBA00004141"/>
    </source>
</evidence>
<keyword evidence="2 5" id="KW-0812">Transmembrane</keyword>
<dbReference type="Pfam" id="PF01694">
    <property type="entry name" value="Rhomboid"/>
    <property type="match status" value="1"/>
</dbReference>
<feature type="transmembrane region" description="Helical" evidence="5">
    <location>
        <begin position="51"/>
        <end position="68"/>
    </location>
</feature>
<dbReference type="PANTHER" id="PTHR43731:SF16">
    <property type="entry name" value="RHOMBOSORTASE"/>
    <property type="match status" value="1"/>
</dbReference>
<evidence type="ECO:0000256" key="5">
    <source>
        <dbReference type="SAM" id="Phobius"/>
    </source>
</evidence>
<name>A0A2J8I0J6_VIBDI</name>
<accession>A0A2J8I0J6</accession>
<evidence type="ECO:0000259" key="6">
    <source>
        <dbReference type="Pfam" id="PF01694"/>
    </source>
</evidence>
<dbReference type="InterPro" id="IPR022764">
    <property type="entry name" value="Peptidase_S54_rhomboid_dom"/>
</dbReference>
<dbReference type="Proteomes" id="UP000236449">
    <property type="component" value="Unassembled WGS sequence"/>
</dbReference>
<keyword evidence="3 5" id="KW-1133">Transmembrane helix</keyword>
<evidence type="ECO:0000313" key="8">
    <source>
        <dbReference type="Proteomes" id="UP000236449"/>
    </source>
</evidence>
<dbReference type="InterPro" id="IPR050925">
    <property type="entry name" value="Rhomboid_protease_S54"/>
</dbReference>
<dbReference type="InterPro" id="IPR023826">
    <property type="entry name" value="Rhom-like_SP_proteobac"/>
</dbReference>
<evidence type="ECO:0000256" key="4">
    <source>
        <dbReference type="ARBA" id="ARBA00023136"/>
    </source>
</evidence>
<keyword evidence="4 5" id="KW-0472">Membrane</keyword>
<organism evidence="7 8">
    <name type="scientific">Vibrio diazotrophicus</name>
    <dbReference type="NCBI Taxonomy" id="685"/>
    <lineage>
        <taxon>Bacteria</taxon>
        <taxon>Pseudomonadati</taxon>
        <taxon>Pseudomonadota</taxon>
        <taxon>Gammaproteobacteria</taxon>
        <taxon>Vibrionales</taxon>
        <taxon>Vibrionaceae</taxon>
        <taxon>Vibrio</taxon>
    </lineage>
</organism>
<comment type="subcellular location">
    <subcellularLocation>
        <location evidence="1">Membrane</location>
        <topology evidence="1">Multi-pass membrane protein</topology>
    </subcellularLocation>
</comment>